<reference evidence="2" key="1">
    <citation type="journal article" date="2019" name="Int. J. Syst. Evol. Microbiol.">
        <title>The Global Catalogue of Microorganisms (GCM) 10K type strain sequencing project: providing services to taxonomists for standard genome sequencing and annotation.</title>
        <authorList>
            <consortium name="The Broad Institute Genomics Platform"/>
            <consortium name="The Broad Institute Genome Sequencing Center for Infectious Disease"/>
            <person name="Wu L."/>
            <person name="Ma J."/>
        </authorList>
    </citation>
    <scope>NUCLEOTIDE SEQUENCE [LARGE SCALE GENOMIC DNA]</scope>
    <source>
        <strain evidence="2">CCUG 49339</strain>
    </source>
</reference>
<name>A0ABW4LWF4_9BACI</name>
<keyword evidence="2" id="KW-1185">Reference proteome</keyword>
<dbReference type="Gene3D" id="3.10.450.50">
    <property type="match status" value="1"/>
</dbReference>
<dbReference type="Proteomes" id="UP001597214">
    <property type="component" value="Unassembled WGS sequence"/>
</dbReference>
<accession>A0ABW4LWF4</accession>
<dbReference type="EMBL" id="JBHUEM010000055">
    <property type="protein sequence ID" value="MFD1739520.1"/>
    <property type="molecule type" value="Genomic_DNA"/>
</dbReference>
<dbReference type="Gene3D" id="1.25.40.10">
    <property type="entry name" value="Tetratricopeptide repeat domain"/>
    <property type="match status" value="1"/>
</dbReference>
<dbReference type="RefSeq" id="WP_377930951.1">
    <property type="nucleotide sequence ID" value="NZ_JBHUEM010000055.1"/>
</dbReference>
<proteinExistence type="predicted"/>
<sequence length="652" mass="76163">MIGRNELCPCGSTKKYKKCCGKTSNVITITQLIDSEIIELQKQIVDYALFHYTMEIEDHFEQMMEVLHIHDDEVEFYTFLHVVWFSLFYELNEGTTVIKQFIESEKGRIKRPKLRQILEGWTSPVILTGAVKKIERNVGIVSDSFTSKEYEVNFLEYNPSLNTFILGMALPVDHQYVFFPMPLELKDVDIEGIYHYLSESYDHSGYEIKQEYIIHHFLDIVTTLPTIGLGIDVEELNWKEPAHFQVAELFKYKMEETGESLENIEIGITTWFAYCQKKDKRVKNPAIYAAALHYMISTNFPTVQSYTQKDLASMYDVNPSSISSVYGDLLHFIHHFYGDEKYDHDDGYYDSWNEEDDMDIVLPKAASSSNLFTEKVLKDAMKSIEGKDFDSIEDITEYLNHTLQQPSFEFEQNEKSDEDLAQGLIYEAFESTGATRYRLAKQALELYPYLPDAYIILAEKEKTVQKKLELYEKAMQIGYDRLGGEKYVQKQKGHFWGLIETRPYMRAKLHVANTLVQLKRTGEAISHYEELLQLNEMDNQGVRYLLFPAYIEAEEYDKANQLLQQFGEHSTHSTYNQLLLELILKGKTKKAEKLLKEAKKANPYVSNYLSGKRKLPKREPDYYSFGDENEAIIYVSGHLHLWNRYSRKEFWN</sequence>
<dbReference type="SUPFAM" id="SSF103642">
    <property type="entry name" value="Sec-C motif"/>
    <property type="match status" value="1"/>
</dbReference>
<dbReference type="InterPro" id="IPR011990">
    <property type="entry name" value="TPR-like_helical_dom_sf"/>
</dbReference>
<dbReference type="SUPFAM" id="SSF48452">
    <property type="entry name" value="TPR-like"/>
    <property type="match status" value="1"/>
</dbReference>
<comment type="caution">
    <text evidence="1">The sequence shown here is derived from an EMBL/GenBank/DDBJ whole genome shotgun (WGS) entry which is preliminary data.</text>
</comment>
<evidence type="ECO:0000313" key="1">
    <source>
        <dbReference type="EMBL" id="MFD1739520.1"/>
    </source>
</evidence>
<organism evidence="1 2">
    <name type="scientific">Bacillus salitolerans</name>
    <dbReference type="NCBI Taxonomy" id="1437434"/>
    <lineage>
        <taxon>Bacteria</taxon>
        <taxon>Bacillati</taxon>
        <taxon>Bacillota</taxon>
        <taxon>Bacilli</taxon>
        <taxon>Bacillales</taxon>
        <taxon>Bacillaceae</taxon>
        <taxon>Bacillus</taxon>
    </lineage>
</organism>
<dbReference type="Pfam" id="PF02810">
    <property type="entry name" value="SEC-C"/>
    <property type="match status" value="1"/>
</dbReference>
<evidence type="ECO:0000313" key="2">
    <source>
        <dbReference type="Proteomes" id="UP001597214"/>
    </source>
</evidence>
<dbReference type="InterPro" id="IPR004027">
    <property type="entry name" value="SEC_C_motif"/>
</dbReference>
<gene>
    <name evidence="1" type="ORF">ACFSCX_23850</name>
</gene>
<protein>
    <submittedName>
        <fullName evidence="1">SEC-C metal-binding domain-containing protein</fullName>
    </submittedName>
</protein>